<proteinExistence type="predicted"/>
<comment type="caution">
    <text evidence="1">The sequence shown here is derived from an EMBL/GenBank/DDBJ whole genome shotgun (WGS) entry which is preliminary data.</text>
</comment>
<protein>
    <recommendedName>
        <fullName evidence="3">CopG family transcriptional regulator</fullName>
    </recommendedName>
</protein>
<dbReference type="RefSeq" id="WP_039737723.1">
    <property type="nucleotide sequence ID" value="NZ_JTCM02000078.1"/>
</dbReference>
<evidence type="ECO:0000313" key="2">
    <source>
        <dbReference type="Proteomes" id="UP000031549"/>
    </source>
</evidence>
<organism evidence="1 2">
    <name type="scientific">Hassallia byssoidea VB512170</name>
    <dbReference type="NCBI Taxonomy" id="1304833"/>
    <lineage>
        <taxon>Bacteria</taxon>
        <taxon>Bacillati</taxon>
        <taxon>Cyanobacteriota</taxon>
        <taxon>Cyanophyceae</taxon>
        <taxon>Nostocales</taxon>
        <taxon>Tolypothrichaceae</taxon>
        <taxon>Hassallia</taxon>
    </lineage>
</organism>
<accession>A0A846HH03</accession>
<dbReference type="AlphaFoldDB" id="A0A846HH03"/>
<gene>
    <name evidence="1" type="ORF">PI95_024750</name>
</gene>
<dbReference type="Proteomes" id="UP000031549">
    <property type="component" value="Unassembled WGS sequence"/>
</dbReference>
<dbReference type="EMBL" id="JTCM02000078">
    <property type="protein sequence ID" value="NEU75681.1"/>
    <property type="molecule type" value="Genomic_DNA"/>
</dbReference>
<sequence>MEKIELQLDEKTLEKARWLAKSRHCDLSQLIAYAIDKLAVTEADNYPLLGLYADEPELIDEILEEIMRDRAAHPLNQRFGQSTT</sequence>
<evidence type="ECO:0000313" key="1">
    <source>
        <dbReference type="EMBL" id="NEU75681.1"/>
    </source>
</evidence>
<name>A0A846HH03_9CYAN</name>
<keyword evidence="2" id="KW-1185">Reference proteome</keyword>
<reference evidence="1 2" key="1">
    <citation type="journal article" date="2015" name="Genome Announc.">
        <title>Draft Genome Sequence of Cyanobacterium Hassallia byssoidea Strain VB512170, Isolated from Monuments in India.</title>
        <authorList>
            <person name="Singh D."/>
            <person name="Chandrababunaidu M.M."/>
            <person name="Panda A."/>
            <person name="Sen D."/>
            <person name="Bhattacharyya S."/>
            <person name="Adhikary S.P."/>
            <person name="Tripathy S."/>
        </authorList>
    </citation>
    <scope>NUCLEOTIDE SEQUENCE [LARGE SCALE GENOMIC DNA]</scope>
    <source>
        <strain evidence="1 2">VB512170</strain>
    </source>
</reference>
<evidence type="ECO:0008006" key="3">
    <source>
        <dbReference type="Google" id="ProtNLM"/>
    </source>
</evidence>